<evidence type="ECO:0000313" key="2">
    <source>
        <dbReference type="Proteomes" id="UP000017170"/>
    </source>
</evidence>
<gene>
    <name evidence="1" type="ORF">A33I_10560</name>
</gene>
<protein>
    <recommendedName>
        <fullName evidence="3">Erythromycin esterase</fullName>
    </recommendedName>
</protein>
<accession>U6SPJ0</accession>
<dbReference type="EMBL" id="ATAE01000020">
    <property type="protein sequence ID" value="ERN53639.1"/>
    <property type="molecule type" value="Genomic_DNA"/>
</dbReference>
<organism evidence="1 2">
    <name type="scientific">Alkalihalophilus marmarensis DSM 21297</name>
    <dbReference type="NCBI Taxonomy" id="1188261"/>
    <lineage>
        <taxon>Bacteria</taxon>
        <taxon>Bacillati</taxon>
        <taxon>Bacillota</taxon>
        <taxon>Bacilli</taxon>
        <taxon>Bacillales</taxon>
        <taxon>Bacillaceae</taxon>
        <taxon>Alkalihalophilus</taxon>
    </lineage>
</organism>
<comment type="caution">
    <text evidence="1">The sequence shown here is derived from an EMBL/GenBank/DDBJ whole genome shotgun (WGS) entry which is preliminary data.</text>
</comment>
<reference evidence="1 2" key="1">
    <citation type="journal article" date="2013" name="Genome Announc.">
        <title>Genome Sequence of the Extreme Obligate Alkaliphile Bacillus marmarensis Strain DSM 21297.</title>
        <authorList>
            <person name="Wernick D.G."/>
            <person name="Choi K.Y."/>
            <person name="Tat C.A."/>
            <person name="Lafontaine Rivera J.G."/>
            <person name="Liao J.C."/>
        </authorList>
    </citation>
    <scope>NUCLEOTIDE SEQUENCE [LARGE SCALE GENOMIC DNA]</scope>
    <source>
        <strain evidence="1 2">DSM 21297</strain>
    </source>
</reference>
<evidence type="ECO:0000313" key="1">
    <source>
        <dbReference type="EMBL" id="ERN53639.1"/>
    </source>
</evidence>
<dbReference type="InterPro" id="IPR007815">
    <property type="entry name" value="Emycin_Estase"/>
</dbReference>
<evidence type="ECO:0008006" key="3">
    <source>
        <dbReference type="Google" id="ProtNLM"/>
    </source>
</evidence>
<dbReference type="GO" id="GO:0046677">
    <property type="term" value="P:response to antibiotic"/>
    <property type="evidence" value="ECO:0007669"/>
    <property type="project" value="InterPro"/>
</dbReference>
<dbReference type="InterPro" id="IPR052036">
    <property type="entry name" value="Hydrolase/PRTase-associated"/>
</dbReference>
<dbReference type="Proteomes" id="UP000017170">
    <property type="component" value="Unassembled WGS sequence"/>
</dbReference>
<name>U6SPJ0_9BACI</name>
<proteinExistence type="predicted"/>
<keyword evidence="2" id="KW-1185">Reference proteome</keyword>
<dbReference type="CDD" id="cd14728">
    <property type="entry name" value="Ere-like"/>
    <property type="match status" value="1"/>
</dbReference>
<dbReference type="PANTHER" id="PTHR31299:SF0">
    <property type="entry name" value="ESTERASE, PUTATIVE (AFU_ORTHOLOGUE AFUA_1G05850)-RELATED"/>
    <property type="match status" value="1"/>
</dbReference>
<sequence>MSFISQRTRNSWREQVKKAAFEINSSDDFSCIDRFIKDKRIILLGENLHGIGNYFTTKTELIRYLHQHHGFNVVVLESGLLEATLCKEFLTNLSPDKQIQESLLDIYHNEEMKPLFQDEWAQSLILSGMDPQPTYPLVSEYMVEWVKCHVDDELYQSMKIAEEQYFEFQDELLFKVTRSLKGKMKESIQGYEDILNLLAIKQTRETTPEIQKMLLLIERGIQNRLQWLQVNLKGYFASGVQRGLHMFQNLEWLMNHYYKGEKMIVWAHNFHIRKKRPMIAKALGIKSVGYWLQKKYPEDIYTVGLYAGSGTFATQLRVNLNIHMKKKQYHLESLLYEASENDVFLPLSENDDQLWLRKRWRLLELGFSGLSPMIVQPPKHYDAIMFIREASPPAYLKRSE</sequence>
<dbReference type="SUPFAM" id="SSF159501">
    <property type="entry name" value="EreA/ChaN-like"/>
    <property type="match status" value="1"/>
</dbReference>
<dbReference type="Gene3D" id="3.40.1660.10">
    <property type="entry name" value="EreA-like (biosynthetic domain)"/>
    <property type="match status" value="2"/>
</dbReference>
<dbReference type="PATRIC" id="fig|1188261.3.peg.1482"/>
<dbReference type="Pfam" id="PF05139">
    <property type="entry name" value="Erythro_esteras"/>
    <property type="match status" value="1"/>
</dbReference>
<dbReference type="PANTHER" id="PTHR31299">
    <property type="entry name" value="ESTERASE, PUTATIVE (AFU_ORTHOLOGUE AFUA_1G05850)-RELATED"/>
    <property type="match status" value="1"/>
</dbReference>
<dbReference type="AlphaFoldDB" id="U6SPJ0"/>
<dbReference type="RefSeq" id="WP_022627806.1">
    <property type="nucleotide sequence ID" value="NZ_ATAE01000020.1"/>
</dbReference>